<evidence type="ECO:0000313" key="1">
    <source>
        <dbReference type="EMBL" id="KAF0736945.1"/>
    </source>
</evidence>
<dbReference type="Proteomes" id="UP000481153">
    <property type="component" value="Unassembled WGS sequence"/>
</dbReference>
<sequence length="357" mass="40202">MDLLEDRIAQFLFLVKSTQTKAFHEWNVAALHRAWEWALFAHQASLKMDDETKAKVTDTLSFNVLPTSARQSKFEVSDLLNAPREFLRAVIWSPFLLTHPLRGELFHALVDLYRQLPSQDGQIAFAELFVDITRRLQLEQTTSTLLQIGEMLAENDPPTIVSGRQVHVISQSKWMMQKSSQRALCAAHALKQQILAQVHRHGQLTNKANTVNGLSAQLADFFNSSEATQSDFCLEKEIVIQAAFLDWPNESTRQLVLDVIQQSVSEDPTRLLQVSPWLAGQICHVIDSLALDYISNVIANGVSRAQDTRWPKVIISERLGCLVKNNSRLGALVDKYLIDSHLIETLFGPLNPSVNKA</sequence>
<dbReference type="VEuPathDB" id="FungiDB:AeMF1_018570"/>
<proteinExistence type="predicted"/>
<protein>
    <submittedName>
        <fullName evidence="1">Uncharacterized protein</fullName>
    </submittedName>
</protein>
<evidence type="ECO:0000313" key="2">
    <source>
        <dbReference type="Proteomes" id="UP000481153"/>
    </source>
</evidence>
<accession>A0A6G0XA02</accession>
<organism evidence="1 2">
    <name type="scientific">Aphanomyces euteiches</name>
    <dbReference type="NCBI Taxonomy" id="100861"/>
    <lineage>
        <taxon>Eukaryota</taxon>
        <taxon>Sar</taxon>
        <taxon>Stramenopiles</taxon>
        <taxon>Oomycota</taxon>
        <taxon>Saprolegniomycetes</taxon>
        <taxon>Saprolegniales</taxon>
        <taxon>Verrucalvaceae</taxon>
        <taxon>Aphanomyces</taxon>
    </lineage>
</organism>
<reference evidence="1 2" key="1">
    <citation type="submission" date="2019-07" db="EMBL/GenBank/DDBJ databases">
        <title>Genomics analysis of Aphanomyces spp. identifies a new class of oomycete effector associated with host adaptation.</title>
        <authorList>
            <person name="Gaulin E."/>
        </authorList>
    </citation>
    <scope>NUCLEOTIDE SEQUENCE [LARGE SCALE GENOMIC DNA]</scope>
    <source>
        <strain evidence="1 2">ATCC 201684</strain>
    </source>
</reference>
<comment type="caution">
    <text evidence="1">The sequence shown here is derived from an EMBL/GenBank/DDBJ whole genome shotgun (WGS) entry which is preliminary data.</text>
</comment>
<name>A0A6G0XA02_9STRA</name>
<dbReference type="EMBL" id="VJMJ01000085">
    <property type="protein sequence ID" value="KAF0736945.1"/>
    <property type="molecule type" value="Genomic_DNA"/>
</dbReference>
<gene>
    <name evidence="1" type="ORF">Ae201684_006757</name>
</gene>
<keyword evidence="2" id="KW-1185">Reference proteome</keyword>
<dbReference type="AlphaFoldDB" id="A0A6G0XA02"/>